<accession>A0A8X6GK14</accession>
<evidence type="ECO:0000313" key="2">
    <source>
        <dbReference type="Proteomes" id="UP000887116"/>
    </source>
</evidence>
<proteinExistence type="predicted"/>
<dbReference type="Proteomes" id="UP000887116">
    <property type="component" value="Unassembled WGS sequence"/>
</dbReference>
<gene>
    <name evidence="1" type="primary">NCL1_11512</name>
    <name evidence="1" type="ORF">TNCT_510581</name>
</gene>
<dbReference type="AlphaFoldDB" id="A0A8X6GK14"/>
<dbReference type="EMBL" id="BMAO01016103">
    <property type="protein sequence ID" value="GFR06256.1"/>
    <property type="molecule type" value="Genomic_DNA"/>
</dbReference>
<reference evidence="1" key="1">
    <citation type="submission" date="2020-07" db="EMBL/GenBank/DDBJ databases">
        <title>Multicomponent nature underlies the extraordinary mechanical properties of spider dragline silk.</title>
        <authorList>
            <person name="Kono N."/>
            <person name="Nakamura H."/>
            <person name="Mori M."/>
            <person name="Yoshida Y."/>
            <person name="Ohtoshi R."/>
            <person name="Malay A.D."/>
            <person name="Moran D.A.P."/>
            <person name="Tomita M."/>
            <person name="Numata K."/>
            <person name="Arakawa K."/>
        </authorList>
    </citation>
    <scope>NUCLEOTIDE SEQUENCE</scope>
</reference>
<keyword evidence="2" id="KW-1185">Reference proteome</keyword>
<protein>
    <submittedName>
        <fullName evidence="1">Jhamt</fullName>
    </submittedName>
</protein>
<organism evidence="1 2">
    <name type="scientific">Trichonephila clavata</name>
    <name type="common">Joro spider</name>
    <name type="synonym">Nephila clavata</name>
    <dbReference type="NCBI Taxonomy" id="2740835"/>
    <lineage>
        <taxon>Eukaryota</taxon>
        <taxon>Metazoa</taxon>
        <taxon>Ecdysozoa</taxon>
        <taxon>Arthropoda</taxon>
        <taxon>Chelicerata</taxon>
        <taxon>Arachnida</taxon>
        <taxon>Araneae</taxon>
        <taxon>Araneomorphae</taxon>
        <taxon>Entelegynae</taxon>
        <taxon>Araneoidea</taxon>
        <taxon>Nephilidae</taxon>
        <taxon>Trichonephila</taxon>
    </lineage>
</organism>
<dbReference type="OrthoDB" id="10432292at2759"/>
<sequence>MLRILSPFTKPDDDPRSFDEEKGVQFFSDECFKDFFLEHLKIYHKLSPESTDTFEAEVLELYEKTFGRKEGKLFYVSVQLDLFGVKPVEISDSKSKETTVV</sequence>
<name>A0A8X6GK14_TRICU</name>
<evidence type="ECO:0000313" key="1">
    <source>
        <dbReference type="EMBL" id="GFR06256.1"/>
    </source>
</evidence>
<comment type="caution">
    <text evidence="1">The sequence shown here is derived from an EMBL/GenBank/DDBJ whole genome shotgun (WGS) entry which is preliminary data.</text>
</comment>